<accession>A0A177L2V1</accession>
<keyword evidence="2" id="KW-0378">Hydrolase</keyword>
<sequence length="212" mass="24016">MVKNIAGIKIPDSKMAIEAADLLREYGSDLLWNHSNRVYLFGAIQGQEAGLKYDLELLYISALFHDLGLTEKYSSPDKRFEVDGANAARSFLQQHHIDNESIRLVWDAIALHTTIGVAEHKESEVALLYSGVGLDVMGDGYKEFPEKLREEIVTAFPRDNFKKKILPAFLEGFKHKPETTFGNIKSDVCELLLPDYKRPSFCDCVLHSPWNE</sequence>
<dbReference type="PANTHER" id="PTHR35569:SF1">
    <property type="entry name" value="CYANAMIDE HYDRATASE DDI2-RELATED"/>
    <property type="match status" value="1"/>
</dbReference>
<dbReference type="SUPFAM" id="SSF109604">
    <property type="entry name" value="HD-domain/PDEase-like"/>
    <property type="match status" value="1"/>
</dbReference>
<comment type="caution">
    <text evidence="2">The sequence shown here is derived from an EMBL/GenBank/DDBJ whole genome shotgun (WGS) entry which is preliminary data.</text>
</comment>
<organism evidence="2 3">
    <name type="scientific">Domibacillus aminovorans</name>
    <dbReference type="NCBI Taxonomy" id="29332"/>
    <lineage>
        <taxon>Bacteria</taxon>
        <taxon>Bacillati</taxon>
        <taxon>Bacillota</taxon>
        <taxon>Bacilli</taxon>
        <taxon>Bacillales</taxon>
        <taxon>Bacillaceae</taxon>
        <taxon>Domibacillus</taxon>
    </lineage>
</organism>
<evidence type="ECO:0000313" key="3">
    <source>
        <dbReference type="Proteomes" id="UP000077271"/>
    </source>
</evidence>
<dbReference type="Proteomes" id="UP000077271">
    <property type="component" value="Unassembled WGS sequence"/>
</dbReference>
<dbReference type="OrthoDB" id="8478129at2"/>
<name>A0A177L2V1_9BACI</name>
<dbReference type="AlphaFoldDB" id="A0A177L2V1"/>
<protein>
    <submittedName>
        <fullName evidence="2">Phosphohydrolase</fullName>
    </submittedName>
</protein>
<dbReference type="EMBL" id="LQWZ01000001">
    <property type="protein sequence ID" value="OAH59625.1"/>
    <property type="molecule type" value="Genomic_DNA"/>
</dbReference>
<gene>
    <name evidence="2" type="ORF">AWH48_00530</name>
</gene>
<dbReference type="RefSeq" id="WP_018392003.1">
    <property type="nucleotide sequence ID" value="NZ_LQWZ01000001.1"/>
</dbReference>
<proteinExistence type="predicted"/>
<dbReference type="PANTHER" id="PTHR35569">
    <property type="entry name" value="CYANAMIDE HYDRATASE DDI2-RELATED"/>
    <property type="match status" value="1"/>
</dbReference>
<dbReference type="InterPro" id="IPR006674">
    <property type="entry name" value="HD_domain"/>
</dbReference>
<dbReference type="Gene3D" id="1.10.3210.10">
    <property type="entry name" value="Hypothetical protein af1432"/>
    <property type="match status" value="1"/>
</dbReference>
<evidence type="ECO:0000313" key="2">
    <source>
        <dbReference type="EMBL" id="OAH59625.1"/>
    </source>
</evidence>
<reference evidence="2 3" key="1">
    <citation type="submission" date="2016-01" db="EMBL/GenBank/DDBJ databases">
        <title>Investigation of taxonomic status of Bacillus aminovorans.</title>
        <authorList>
            <person name="Verma A."/>
            <person name="Pal Y."/>
            <person name="Krishnamurthi S."/>
        </authorList>
    </citation>
    <scope>NUCLEOTIDE SEQUENCE [LARGE SCALE GENOMIC DNA]</scope>
    <source>
        <strain evidence="2 3">DSM 4337</strain>
    </source>
</reference>
<evidence type="ECO:0000259" key="1">
    <source>
        <dbReference type="Pfam" id="PF01966"/>
    </source>
</evidence>
<dbReference type="GO" id="GO:0016787">
    <property type="term" value="F:hydrolase activity"/>
    <property type="evidence" value="ECO:0007669"/>
    <property type="project" value="UniProtKB-KW"/>
</dbReference>
<dbReference type="Pfam" id="PF01966">
    <property type="entry name" value="HD"/>
    <property type="match status" value="1"/>
</dbReference>
<feature type="domain" description="HD" evidence="1">
    <location>
        <begin position="32"/>
        <end position="119"/>
    </location>
</feature>